<name>A0A8J6FYQ6_MICOH</name>
<comment type="caution">
    <text evidence="2">The sequence shown here is derived from an EMBL/GenBank/DDBJ whole genome shotgun (WGS) entry which is preliminary data.</text>
</comment>
<proteinExistence type="predicted"/>
<accession>A0A8J6FYQ6</accession>
<feature type="region of interest" description="Disordered" evidence="1">
    <location>
        <begin position="166"/>
        <end position="191"/>
    </location>
</feature>
<dbReference type="EMBL" id="JAATJU010026499">
    <property type="protein sequence ID" value="KAH0501660.1"/>
    <property type="molecule type" value="Genomic_DNA"/>
</dbReference>
<reference evidence="2" key="1">
    <citation type="submission" date="2020-03" db="EMBL/GenBank/DDBJ databases">
        <title>Studies in the Genomics of Life Span.</title>
        <authorList>
            <person name="Glass D."/>
        </authorList>
    </citation>
    <scope>NUCLEOTIDE SEQUENCE</scope>
    <source>
        <strain evidence="2">LTLLF</strain>
        <tissue evidence="2">Muscle</tissue>
    </source>
</reference>
<dbReference type="Proteomes" id="UP000710432">
    <property type="component" value="Unassembled WGS sequence"/>
</dbReference>
<feature type="compositionally biased region" description="Polar residues" evidence="1">
    <location>
        <begin position="174"/>
        <end position="185"/>
    </location>
</feature>
<protein>
    <submittedName>
        <fullName evidence="2">Zinc finger RNA-binding protein 2</fullName>
    </submittedName>
</protein>
<gene>
    <name evidence="2" type="ORF">LTLLF_195960</name>
</gene>
<evidence type="ECO:0000313" key="2">
    <source>
        <dbReference type="EMBL" id="KAH0501660.1"/>
    </source>
</evidence>
<evidence type="ECO:0000256" key="1">
    <source>
        <dbReference type="SAM" id="MobiDB-lite"/>
    </source>
</evidence>
<evidence type="ECO:0000313" key="3">
    <source>
        <dbReference type="Proteomes" id="UP000710432"/>
    </source>
</evidence>
<dbReference type="AlphaFoldDB" id="A0A8J6FYQ6"/>
<organism evidence="2 3">
    <name type="scientific">Microtus ochrogaster</name>
    <name type="common">Prairie vole</name>
    <dbReference type="NCBI Taxonomy" id="79684"/>
    <lineage>
        <taxon>Eukaryota</taxon>
        <taxon>Metazoa</taxon>
        <taxon>Chordata</taxon>
        <taxon>Craniata</taxon>
        <taxon>Vertebrata</taxon>
        <taxon>Euteleostomi</taxon>
        <taxon>Mammalia</taxon>
        <taxon>Eutheria</taxon>
        <taxon>Euarchontoglires</taxon>
        <taxon>Glires</taxon>
        <taxon>Rodentia</taxon>
        <taxon>Myomorpha</taxon>
        <taxon>Muroidea</taxon>
        <taxon>Cricetidae</taxon>
        <taxon>Arvicolinae</taxon>
        <taxon>Microtus</taxon>
    </lineage>
</organism>
<sequence length="191" mass="21267">MDTRSCEEITRAASWSLILLARPKLPLLRPPPQSPLGLMEATGVWKALMGSDLLNGPGLGPWDPNFSSDLLPFLERPQTPTQVSMHYYKVCRVISAGLQTNWDCLKGQKHQKKQVAQMIDTQPTRGPKGAQSPHYDLCAVFCTGEDAYATHMKEVRHQKLQTRLGKSITPKPTPQSVTYTIQGLDNTLRDS</sequence>